<evidence type="ECO:0000313" key="2">
    <source>
        <dbReference type="Proteomes" id="UP001177260"/>
    </source>
</evidence>
<name>A0ACC3B7Y5_9EURO</name>
<dbReference type="EMBL" id="JAOPJF010000016">
    <property type="protein sequence ID" value="KAK1146623.1"/>
    <property type="molecule type" value="Genomic_DNA"/>
</dbReference>
<accession>A0ACC3B7Y5</accession>
<gene>
    <name evidence="1" type="ORF">N8T08_002696</name>
</gene>
<evidence type="ECO:0000313" key="1">
    <source>
        <dbReference type="EMBL" id="KAK1146623.1"/>
    </source>
</evidence>
<dbReference type="Proteomes" id="UP001177260">
    <property type="component" value="Unassembled WGS sequence"/>
</dbReference>
<protein>
    <submittedName>
        <fullName evidence="1">Uncharacterized protein</fullName>
    </submittedName>
</protein>
<organism evidence="1 2">
    <name type="scientific">Aspergillus melleus</name>
    <dbReference type="NCBI Taxonomy" id="138277"/>
    <lineage>
        <taxon>Eukaryota</taxon>
        <taxon>Fungi</taxon>
        <taxon>Dikarya</taxon>
        <taxon>Ascomycota</taxon>
        <taxon>Pezizomycotina</taxon>
        <taxon>Eurotiomycetes</taxon>
        <taxon>Eurotiomycetidae</taxon>
        <taxon>Eurotiales</taxon>
        <taxon>Aspergillaceae</taxon>
        <taxon>Aspergillus</taxon>
        <taxon>Aspergillus subgen. Circumdati</taxon>
    </lineage>
</organism>
<comment type="caution">
    <text evidence="1">The sequence shown here is derived from an EMBL/GenBank/DDBJ whole genome shotgun (WGS) entry which is preliminary data.</text>
</comment>
<proteinExistence type="predicted"/>
<keyword evidence="2" id="KW-1185">Reference proteome</keyword>
<sequence>MASGIRRKPIPAPVPYDDSGVTRAISATSEPSAVQKAYGEARHFLGGLIAHPTESTKRYTILRHSHGIVFYRGSTTSVTLSIFSDAPLPPDRTLWLQSKGWTGKTGMRTKALLRLNDDWINVTPTVALHADQVPPADERAWQRDIDKFRRKNTSNKLRSHVLRETVVARIPADAGDGYFQLVLCGPKKKVLCGSPVFRVISTSLSPSSVRGASLSTLPLEMGAMVLGLYAQATANRVIGPAAAVIQSKVDTYSPSPIKKYAAEKAITVSGVGNHVAGMIKGAPETANAQLQGQFQPAESLDLGPQDPFPMDFKARGTPCPSPLSSTETPDDRYSLSKVPDSITDHLHGIFFGWARFLDSKTQSTQNQPQQWYQAIISIQSLDPTLQTRVNMSQTLRKTVSLRLLDVEYEYPPPSLLSRPQTQPQSTTQATPAFLQQQQQQQQQPKFQILILGFLRPNLPPPTANTEKDLLLAREQAAETALLAEACDATYAQNILDHPAWGPDGIPSLGSGPGGYNNGTWIEKSREGVQGAVAKGQKMVENVPLHWIGVRSTAAEIKDRGVEGRGFFVVR</sequence>
<reference evidence="1 2" key="1">
    <citation type="journal article" date="2023" name="ACS Omega">
        <title>Identification of the Neoaspergillic Acid Biosynthesis Gene Cluster by Establishing an In Vitro CRISPR-Ribonucleoprotein Genetic System in Aspergillus melleus.</title>
        <authorList>
            <person name="Yuan B."/>
            <person name="Grau M.F."/>
            <person name="Murata R.M."/>
            <person name="Torok T."/>
            <person name="Venkateswaran K."/>
            <person name="Stajich J.E."/>
            <person name="Wang C.C.C."/>
        </authorList>
    </citation>
    <scope>NUCLEOTIDE SEQUENCE [LARGE SCALE GENOMIC DNA]</scope>
    <source>
        <strain evidence="1 2">IMV 1140</strain>
    </source>
</reference>